<reference evidence="2" key="1">
    <citation type="submission" date="2021-01" db="EMBL/GenBank/DDBJ databases">
        <title>Chromosome-level genome assembly of a human fungal pathogen reveals clustering of transcriptionally co-regulated genes.</title>
        <authorList>
            <person name="Voorhies M."/>
            <person name="Cohen S."/>
            <person name="Shea T.P."/>
            <person name="Petrus S."/>
            <person name="Munoz J.F."/>
            <person name="Poplawski S."/>
            <person name="Goldman W.E."/>
            <person name="Michael T."/>
            <person name="Cuomo C.A."/>
            <person name="Sil A."/>
            <person name="Beyhan S."/>
        </authorList>
    </citation>
    <scope>NUCLEOTIDE SEQUENCE</scope>
    <source>
        <strain evidence="2">H88</strain>
    </source>
</reference>
<proteinExistence type="predicted"/>
<evidence type="ECO:0000256" key="1">
    <source>
        <dbReference type="SAM" id="MobiDB-lite"/>
    </source>
</evidence>
<dbReference type="EMBL" id="CP069102">
    <property type="protein sequence ID" value="QSS50070.1"/>
    <property type="molecule type" value="Genomic_DNA"/>
</dbReference>
<feature type="compositionally biased region" description="Basic and acidic residues" evidence="1">
    <location>
        <begin position="1"/>
        <end position="12"/>
    </location>
</feature>
<accession>A0A8A1L8W3</accession>
<sequence>MWPVVDRSDFQRSLEGPEWSRGPHLHYLLIHLFLFPRTPGSQPGKLTQITNYRATCAYI</sequence>
<dbReference type="Proteomes" id="UP000663419">
    <property type="component" value="Chromosome 1"/>
</dbReference>
<dbReference type="AlphaFoldDB" id="A0A8A1L8W3"/>
<feature type="region of interest" description="Disordered" evidence="1">
    <location>
        <begin position="1"/>
        <end position="21"/>
    </location>
</feature>
<organism evidence="2 3">
    <name type="scientific">Ajellomyces capsulatus (strain H88)</name>
    <name type="common">Darling's disease fungus</name>
    <name type="synonym">Histoplasma capsulatum</name>
    <dbReference type="NCBI Taxonomy" id="544711"/>
    <lineage>
        <taxon>Eukaryota</taxon>
        <taxon>Fungi</taxon>
        <taxon>Dikarya</taxon>
        <taxon>Ascomycota</taxon>
        <taxon>Pezizomycotina</taxon>
        <taxon>Eurotiomycetes</taxon>
        <taxon>Eurotiomycetidae</taxon>
        <taxon>Onygenales</taxon>
        <taxon>Ajellomycetaceae</taxon>
        <taxon>Histoplasma</taxon>
    </lineage>
</organism>
<protein>
    <submittedName>
        <fullName evidence="2">Uncharacterized protein</fullName>
    </submittedName>
</protein>
<name>A0A8A1L8W3_AJEC8</name>
<gene>
    <name evidence="2" type="ORF">I7I53_10631</name>
</gene>
<dbReference type="VEuPathDB" id="FungiDB:I7I53_10631"/>
<evidence type="ECO:0000313" key="3">
    <source>
        <dbReference type="Proteomes" id="UP000663419"/>
    </source>
</evidence>
<evidence type="ECO:0000313" key="2">
    <source>
        <dbReference type="EMBL" id="QSS50070.1"/>
    </source>
</evidence>